<dbReference type="AlphaFoldDB" id="A0A5D0WJB5"/>
<gene>
    <name evidence="1" type="ORF">FXB42_11280</name>
</gene>
<evidence type="ECO:0000313" key="1">
    <source>
        <dbReference type="EMBL" id="TYC84362.1"/>
    </source>
</evidence>
<dbReference type="RefSeq" id="WP_148637884.1">
    <property type="nucleotide sequence ID" value="NZ_VSLA01000025.1"/>
</dbReference>
<organism evidence="1 2">
    <name type="scientific">Acetobacterium wieringae</name>
    <dbReference type="NCBI Taxonomy" id="52694"/>
    <lineage>
        <taxon>Bacteria</taxon>
        <taxon>Bacillati</taxon>
        <taxon>Bacillota</taxon>
        <taxon>Clostridia</taxon>
        <taxon>Eubacteriales</taxon>
        <taxon>Eubacteriaceae</taxon>
        <taxon>Acetobacterium</taxon>
    </lineage>
</organism>
<reference evidence="1 2" key="1">
    <citation type="submission" date="2019-08" db="EMBL/GenBank/DDBJ databases">
        <title>Isolation and enrichment of carboxydotrophic bacteria from anaerobic sludge for the production of bio-based chemicals from syngas.</title>
        <authorList>
            <person name="Antares A.L."/>
            <person name="Moreira J."/>
            <person name="Diender M."/>
            <person name="Parshina S.N."/>
            <person name="Stams A.J.M."/>
            <person name="Alves M."/>
            <person name="Alves J.I."/>
            <person name="Sousa D.Z."/>
        </authorList>
    </citation>
    <scope>NUCLEOTIDE SEQUENCE [LARGE SCALE GENOMIC DNA]</scope>
    <source>
        <strain evidence="1 2">JM</strain>
    </source>
</reference>
<dbReference type="Proteomes" id="UP000322619">
    <property type="component" value="Unassembled WGS sequence"/>
</dbReference>
<proteinExistence type="predicted"/>
<protein>
    <submittedName>
        <fullName evidence="1">Uncharacterized protein</fullName>
    </submittedName>
</protein>
<accession>A0A5D0WJB5</accession>
<name>A0A5D0WJB5_9FIRM</name>
<evidence type="ECO:0000313" key="2">
    <source>
        <dbReference type="Proteomes" id="UP000322619"/>
    </source>
</evidence>
<sequence>MADILKIVIKGSSGYCCAEEAFNDKVTITPESISYEYNPFIEKEINPKRKWSYKTNSPIFKKIFSNITGMLPGILDRGIKEFCTDIGGIEFNITYSDKTKFKDTYWVPGDYFEEIFMMIKSLVPGSEYTPAVLLTSADFEVADG</sequence>
<comment type="caution">
    <text evidence="1">The sequence shown here is derived from an EMBL/GenBank/DDBJ whole genome shotgun (WGS) entry which is preliminary data.</text>
</comment>
<dbReference type="EMBL" id="VSLA01000025">
    <property type="protein sequence ID" value="TYC84362.1"/>
    <property type="molecule type" value="Genomic_DNA"/>
</dbReference>